<evidence type="ECO:0000313" key="2">
    <source>
        <dbReference type="Proteomes" id="UP000276133"/>
    </source>
</evidence>
<organism evidence="1 2">
    <name type="scientific">Brachionus plicatilis</name>
    <name type="common">Marine rotifer</name>
    <name type="synonym">Brachionus muelleri</name>
    <dbReference type="NCBI Taxonomy" id="10195"/>
    <lineage>
        <taxon>Eukaryota</taxon>
        <taxon>Metazoa</taxon>
        <taxon>Spiralia</taxon>
        <taxon>Gnathifera</taxon>
        <taxon>Rotifera</taxon>
        <taxon>Eurotatoria</taxon>
        <taxon>Monogononta</taxon>
        <taxon>Pseudotrocha</taxon>
        <taxon>Ploima</taxon>
        <taxon>Brachionidae</taxon>
        <taxon>Brachionus</taxon>
    </lineage>
</organism>
<dbReference type="AlphaFoldDB" id="A0A3M7Q2P0"/>
<dbReference type="EMBL" id="REGN01007819">
    <property type="protein sequence ID" value="RNA05201.1"/>
    <property type="molecule type" value="Genomic_DNA"/>
</dbReference>
<comment type="caution">
    <text evidence="1">The sequence shown here is derived from an EMBL/GenBank/DDBJ whole genome shotgun (WGS) entry which is preliminary data.</text>
</comment>
<sequence length="102" mass="11718">MTGVTAYLIGEEIRVLYIMLQGLTAQLIFYDLRQTSSVLIEKNSASYKIMIHQFNKQPQNNICVNIVSRLIILDLVHANCVILSKFLSIKKNRLIQQFKAYA</sequence>
<gene>
    <name evidence="1" type="ORF">BpHYR1_040779</name>
</gene>
<proteinExistence type="predicted"/>
<protein>
    <submittedName>
        <fullName evidence="1">Uncharacterized protein</fullName>
    </submittedName>
</protein>
<dbReference type="Proteomes" id="UP000276133">
    <property type="component" value="Unassembled WGS sequence"/>
</dbReference>
<name>A0A3M7Q2P0_BRAPC</name>
<reference evidence="1 2" key="1">
    <citation type="journal article" date="2018" name="Sci. Rep.">
        <title>Genomic signatures of local adaptation to the degree of environmental predictability in rotifers.</title>
        <authorList>
            <person name="Franch-Gras L."/>
            <person name="Hahn C."/>
            <person name="Garcia-Roger E.M."/>
            <person name="Carmona M.J."/>
            <person name="Serra M."/>
            <person name="Gomez A."/>
        </authorList>
    </citation>
    <scope>NUCLEOTIDE SEQUENCE [LARGE SCALE GENOMIC DNA]</scope>
    <source>
        <strain evidence="1">HYR1</strain>
    </source>
</reference>
<keyword evidence="2" id="KW-1185">Reference proteome</keyword>
<evidence type="ECO:0000313" key="1">
    <source>
        <dbReference type="EMBL" id="RNA05201.1"/>
    </source>
</evidence>
<accession>A0A3M7Q2P0</accession>